<keyword evidence="1" id="KW-0560">Oxidoreductase</keyword>
<dbReference type="AlphaFoldDB" id="A0A429GPE4"/>
<dbReference type="InterPro" id="IPR001501">
    <property type="entry name" value="Ni-dep_hyd_lsu"/>
</dbReference>
<dbReference type="PANTHER" id="PTHR43485">
    <property type="entry name" value="HYDROGENASE-4 COMPONENT G"/>
    <property type="match status" value="1"/>
</dbReference>
<dbReference type="Pfam" id="PF00374">
    <property type="entry name" value="NiFeSe_Hases"/>
    <property type="match status" value="1"/>
</dbReference>
<dbReference type="PANTHER" id="PTHR43485:SF1">
    <property type="entry name" value="FORMATE HYDROGENLYASE SUBUNIT 5-RELATED"/>
    <property type="match status" value="1"/>
</dbReference>
<keyword evidence="3" id="KW-0460">Magnesium</keyword>
<feature type="binding site" evidence="3">
    <location>
        <position position="487"/>
    </location>
    <ligand>
        <name>Ni(2+)</name>
        <dbReference type="ChEBI" id="CHEBI:49786"/>
    </ligand>
</feature>
<protein>
    <submittedName>
        <fullName evidence="6">Hydrogenase large subunit</fullName>
    </submittedName>
</protein>
<dbReference type="InterPro" id="IPR037232">
    <property type="entry name" value="NADH_quin_OxRdtase_su_C/D-like"/>
</dbReference>
<evidence type="ECO:0000259" key="4">
    <source>
        <dbReference type="Pfam" id="PF00329"/>
    </source>
</evidence>
<evidence type="ECO:0000313" key="6">
    <source>
        <dbReference type="EMBL" id="RSN75728.1"/>
    </source>
</evidence>
<keyword evidence="2" id="KW-0520">NAD</keyword>
<dbReference type="InterPro" id="IPR001135">
    <property type="entry name" value="NADH_Q_OxRdtase_suD"/>
</dbReference>
<dbReference type="InterPro" id="IPR014029">
    <property type="entry name" value="NADH_UbQ_OxRdtase_49kDa_CS"/>
</dbReference>
<keyword evidence="3" id="KW-0533">Nickel</keyword>
<dbReference type="Pfam" id="PF00346">
    <property type="entry name" value="Complex1_49kDa"/>
    <property type="match status" value="2"/>
</dbReference>
<comment type="caution">
    <text evidence="6">The sequence shown here is derived from an EMBL/GenBank/DDBJ whole genome shotgun (WGS) entry which is preliminary data.</text>
</comment>
<feature type="binding site" evidence="3">
    <location>
        <position position="454"/>
    </location>
    <ligand>
        <name>Mg(2+)</name>
        <dbReference type="ChEBI" id="CHEBI:18420"/>
    </ligand>
</feature>
<feature type="domain" description="NADH-quinone oxidoreductase subunit D" evidence="5">
    <location>
        <begin position="255"/>
        <end position="420"/>
    </location>
</feature>
<feature type="domain" description="NADH:ubiquinone oxidoreductase 30kDa subunit" evidence="4">
    <location>
        <begin position="11"/>
        <end position="128"/>
    </location>
</feature>
<gene>
    <name evidence="6" type="primary">hycE</name>
    <name evidence="6" type="ORF">D6D85_05700</name>
    <name evidence="7" type="ORF">EF810_03595</name>
</gene>
<reference evidence="7 9" key="2">
    <citation type="journal article" date="2019" name="Nat. Microbiol.">
        <title>Wide diversity of methane and short-chain alkane metabolisms in uncultured archaea.</title>
        <authorList>
            <person name="Borrel G."/>
            <person name="Adam P.S."/>
            <person name="McKay L.J."/>
            <person name="Chen L.X."/>
            <person name="Sierra-Garcia I.N."/>
            <person name="Sieber C.M."/>
            <person name="Letourneur Q."/>
            <person name="Ghozlane A."/>
            <person name="Andersen G.L."/>
            <person name="Li W.J."/>
            <person name="Hallam S.J."/>
            <person name="Muyzer G."/>
            <person name="de Oliveira V.M."/>
            <person name="Inskeep W.P."/>
            <person name="Banfield J.F."/>
            <person name="Gribaldo S."/>
        </authorList>
    </citation>
    <scope>NUCLEOTIDE SEQUENCE [LARGE SCALE GENOMIC DNA]</scope>
    <source>
        <strain evidence="7">NM4</strain>
    </source>
</reference>
<evidence type="ECO:0000259" key="5">
    <source>
        <dbReference type="Pfam" id="PF00346"/>
    </source>
</evidence>
<dbReference type="PROSITE" id="PS00535">
    <property type="entry name" value="COMPLEX1_49K"/>
    <property type="match status" value="1"/>
</dbReference>
<evidence type="ECO:0000313" key="8">
    <source>
        <dbReference type="Proteomes" id="UP000277582"/>
    </source>
</evidence>
<keyword evidence="3" id="KW-0408">Iron</keyword>
<dbReference type="InterPro" id="IPR029014">
    <property type="entry name" value="NiFe-Hase_large"/>
</dbReference>
<dbReference type="GO" id="GO:0008137">
    <property type="term" value="F:NADH dehydrogenase (ubiquinone) activity"/>
    <property type="evidence" value="ECO:0007669"/>
    <property type="project" value="InterPro"/>
</dbReference>
<evidence type="ECO:0000313" key="9">
    <source>
        <dbReference type="Proteomes" id="UP000316217"/>
    </source>
</evidence>
<evidence type="ECO:0000313" key="7">
    <source>
        <dbReference type="EMBL" id="RZN62117.1"/>
    </source>
</evidence>
<feature type="binding site" evidence="3">
    <location>
        <position position="200"/>
    </location>
    <ligand>
        <name>Ni(2+)</name>
        <dbReference type="ChEBI" id="CHEBI:49786"/>
    </ligand>
</feature>
<dbReference type="Proteomes" id="UP000316217">
    <property type="component" value="Unassembled WGS sequence"/>
</dbReference>
<dbReference type="InterPro" id="IPR052197">
    <property type="entry name" value="ComplexI_49kDa-like"/>
</dbReference>
<proteinExistence type="predicted"/>
<feature type="binding site" evidence="3">
    <location>
        <position position="203"/>
    </location>
    <ligand>
        <name>Ni(2+)</name>
        <dbReference type="ChEBI" id="CHEBI:49786"/>
    </ligand>
</feature>
<dbReference type="EMBL" id="RXII01000054">
    <property type="protein sequence ID" value="RZN62117.1"/>
    <property type="molecule type" value="Genomic_DNA"/>
</dbReference>
<evidence type="ECO:0000256" key="1">
    <source>
        <dbReference type="ARBA" id="ARBA00023002"/>
    </source>
</evidence>
<keyword evidence="3" id="KW-0479">Metal-binding</keyword>
<dbReference type="Gene3D" id="1.10.645.10">
    <property type="entry name" value="Cytochrome-c3 Hydrogenase, chain B"/>
    <property type="match status" value="1"/>
</dbReference>
<accession>A0A429GPE4</accession>
<dbReference type="InterPro" id="IPR001268">
    <property type="entry name" value="NADH_UbQ_OxRdtase_30kDa_su"/>
</dbReference>
<dbReference type="SUPFAM" id="SSF143243">
    <property type="entry name" value="Nqo5-like"/>
    <property type="match status" value="1"/>
</dbReference>
<evidence type="ECO:0000256" key="2">
    <source>
        <dbReference type="ARBA" id="ARBA00023027"/>
    </source>
</evidence>
<dbReference type="Proteomes" id="UP000277582">
    <property type="component" value="Unassembled WGS sequence"/>
</dbReference>
<evidence type="ECO:0000256" key="3">
    <source>
        <dbReference type="PIRSR" id="PIRSR601501-1"/>
    </source>
</evidence>
<comment type="cofactor">
    <cofactor evidence="3">
        <name>Fe cation</name>
        <dbReference type="ChEBI" id="CHEBI:24875"/>
    </cofactor>
</comment>
<feature type="binding site" evidence="3">
    <location>
        <position position="203"/>
    </location>
    <ligand>
        <name>Fe cation</name>
        <dbReference type="ChEBI" id="CHEBI:24875"/>
    </ligand>
</feature>
<keyword evidence="8" id="KW-1185">Reference proteome</keyword>
<dbReference type="GO" id="GO:0016651">
    <property type="term" value="F:oxidoreductase activity, acting on NAD(P)H"/>
    <property type="evidence" value="ECO:0007669"/>
    <property type="project" value="InterPro"/>
</dbReference>
<dbReference type="Gene3D" id="3.30.460.80">
    <property type="entry name" value="NADH:ubiquinone oxidoreductase, 30kDa subunit"/>
    <property type="match status" value="1"/>
</dbReference>
<dbReference type="GO" id="GO:0051287">
    <property type="term" value="F:NAD binding"/>
    <property type="evidence" value="ECO:0007669"/>
    <property type="project" value="InterPro"/>
</dbReference>
<feature type="domain" description="NADH-quinone oxidoreductase subunit D" evidence="5">
    <location>
        <begin position="426"/>
        <end position="493"/>
    </location>
</feature>
<sequence>MMRSQIYSFLEVDPGSLRDKMKELVDAGARFSTSVAVDERPINSCFSHTYILFLKDRGYVLLTTKLSSEMPEHDTLTDIVPGVEWAEKEAMELVGIKIRGLPQKRKLILPENWPEDLHPLRKDFDYRYRPVEKADLEAEGLPIGPYHPALHEPESFRLYVRGEEIIDAEYVGFLVHRGVEKVAEGRLTYNQIPFIAERICGICGFIHSTLYCNAVERAAGIDVPERAKWIRSFMLELERIHSHLLLVGVVCHMAGFDTGFMHAWRLRENFMRLAERISGNRKTYGMNLVGGVRRDIDNIAALDFLKSSKKDIEEYVSMLMENRLLIRRCEGIGVLGRQDARKMCVVGPVARASGIDIDVRRDSPYEAYGELSFRVPVYMEGDVLSRVMVRLEEIKESISILEQIAGEMPKGPIMAETRDVPPLIRSIAAGEAPRGEDIHFVITGRDNKVYRWRVRSPTYNNLPALPLMLKGNLIADAPLIIGSIDPCFSCTDRCIVLKEGRRYRLEELVGRGRL</sequence>
<dbReference type="EMBL" id="RCOS01000070">
    <property type="protein sequence ID" value="RSN75728.1"/>
    <property type="molecule type" value="Genomic_DNA"/>
</dbReference>
<dbReference type="Pfam" id="PF00329">
    <property type="entry name" value="Complex1_30kDa"/>
    <property type="match status" value="1"/>
</dbReference>
<name>A0A429GPE4_9CREN</name>
<comment type="cofactor">
    <cofactor evidence="3">
        <name>Ni(2+)</name>
        <dbReference type="ChEBI" id="CHEBI:49786"/>
    </cofactor>
</comment>
<dbReference type="SUPFAM" id="SSF56762">
    <property type="entry name" value="HydB/Nqo4-like"/>
    <property type="match status" value="1"/>
</dbReference>
<feature type="binding site" evidence="3">
    <location>
        <position position="490"/>
    </location>
    <ligand>
        <name>Fe cation</name>
        <dbReference type="ChEBI" id="CHEBI:24875"/>
    </ligand>
</feature>
<feature type="binding site" evidence="3">
    <location>
        <position position="180"/>
    </location>
    <ligand>
        <name>Mg(2+)</name>
        <dbReference type="ChEBI" id="CHEBI:18420"/>
    </ligand>
</feature>
<dbReference type="GO" id="GO:0016151">
    <property type="term" value="F:nickel cation binding"/>
    <property type="evidence" value="ECO:0007669"/>
    <property type="project" value="InterPro"/>
</dbReference>
<dbReference type="GO" id="GO:0048038">
    <property type="term" value="F:quinone binding"/>
    <property type="evidence" value="ECO:0007669"/>
    <property type="project" value="InterPro"/>
</dbReference>
<reference evidence="6 8" key="1">
    <citation type="submission" date="2018-10" db="EMBL/GenBank/DDBJ databases">
        <title>Co-occurring genomic capacity for anaerobic methane metabolism and dissimilatory sulfite reduction discovered in the Korarchaeota.</title>
        <authorList>
            <person name="Mckay L.J."/>
            <person name="Dlakic M."/>
            <person name="Fields M.W."/>
            <person name="Delmont T.O."/>
            <person name="Eren A.M."/>
            <person name="Jay Z.J."/>
            <person name="Klingelsmith K.B."/>
            <person name="Rusch D.B."/>
            <person name="Inskeep W.P."/>
        </authorList>
    </citation>
    <scope>NUCLEOTIDE SEQUENCE [LARGE SCALE GENOMIC DNA]</scope>
    <source>
        <strain evidence="6 8">MDKW</strain>
    </source>
</reference>
<organism evidence="6 8">
    <name type="scientific">Candidatus Methanodesulfokora washburnensis</name>
    <dbReference type="NCBI Taxonomy" id="2478471"/>
    <lineage>
        <taxon>Archaea</taxon>
        <taxon>Thermoproteota</taxon>
        <taxon>Candidatus Korarchaeia</taxon>
        <taxon>Candidatus Korarchaeia incertae sedis</taxon>
        <taxon>Candidatus Methanodesulfokora</taxon>
    </lineage>
</organism>